<organism evidence="1 2">
    <name type="scientific">Ambrosiozyma monospora</name>
    <name type="common">Yeast</name>
    <name type="synonym">Endomycopsis monosporus</name>
    <dbReference type="NCBI Taxonomy" id="43982"/>
    <lineage>
        <taxon>Eukaryota</taxon>
        <taxon>Fungi</taxon>
        <taxon>Dikarya</taxon>
        <taxon>Ascomycota</taxon>
        <taxon>Saccharomycotina</taxon>
        <taxon>Pichiomycetes</taxon>
        <taxon>Pichiales</taxon>
        <taxon>Pichiaceae</taxon>
        <taxon>Ambrosiozyma</taxon>
    </lineage>
</organism>
<sequence>MFLFFNLIDPAWTISKCQFPGSTADDHNVLIIADPQLIDNHTYPSYNSFVLQLSKFTVDNYIYRNYRQLLYHLKPDTIVFVGDLLDNARSSSESYYAHELERFDYIFREPLKQDKFKHVPVYFNVPGNHDIGFGDDVSKHAVDRFTENFGAHDTTVPDGSNEIQVKKVVNTKVTVHSHDLIFLDTISLSNTVSEDIWGPPKEFMDSLAKETKINPRIMFNHVPFYRDVDKSTCGPLREGGGRFPLVKGYRFQSVIDHDLSAEVLSKIQPSIEFAGDDHNYCEAFIPYNVDKFLDKTPELKQAVKDASSSTVTNSATTVSSESGKLFKRDDNKSVISVNVKSISMAMGIRFPAVELLTLHDAPVVPSSKTSLSSHNNYDSPTTFEYDICFLTLPYQDIIFYSFYAFFNFLYLVYFCSGNRVHGNGPRYISLASENVYMDSGNGQRIGSRKLMGLMGFIQSIAIKKLLELCAVECVLVLALYNFVFTIHAA</sequence>
<name>A0ACB5TQ55_AMBMO</name>
<dbReference type="EMBL" id="BSXS01008431">
    <property type="protein sequence ID" value="GME92458.1"/>
    <property type="molecule type" value="Genomic_DNA"/>
</dbReference>
<evidence type="ECO:0000313" key="1">
    <source>
        <dbReference type="EMBL" id="GME92458.1"/>
    </source>
</evidence>
<dbReference type="Proteomes" id="UP001165064">
    <property type="component" value="Unassembled WGS sequence"/>
</dbReference>
<evidence type="ECO:0000313" key="2">
    <source>
        <dbReference type="Proteomes" id="UP001165064"/>
    </source>
</evidence>
<protein>
    <submittedName>
        <fullName evidence="1">Unnamed protein product</fullName>
    </submittedName>
</protein>
<keyword evidence="2" id="KW-1185">Reference proteome</keyword>
<comment type="caution">
    <text evidence="1">The sequence shown here is derived from an EMBL/GenBank/DDBJ whole genome shotgun (WGS) entry which is preliminary data.</text>
</comment>
<accession>A0ACB5TQ55</accession>
<gene>
    <name evidence="1" type="ORF">Amon02_000907700</name>
</gene>
<proteinExistence type="predicted"/>
<reference evidence="1" key="1">
    <citation type="submission" date="2023-04" db="EMBL/GenBank/DDBJ databases">
        <title>Ambrosiozyma monospora NBRC 10751.</title>
        <authorList>
            <person name="Ichikawa N."/>
            <person name="Sato H."/>
            <person name="Tonouchi N."/>
        </authorList>
    </citation>
    <scope>NUCLEOTIDE SEQUENCE</scope>
    <source>
        <strain evidence="1">NBRC 10751</strain>
    </source>
</reference>